<keyword evidence="7 10" id="KW-0539">Nucleus</keyword>
<dbReference type="Pfam" id="PF01423">
    <property type="entry name" value="LSM"/>
    <property type="match status" value="1"/>
</dbReference>
<dbReference type="GO" id="GO:0071011">
    <property type="term" value="C:precatalytic spliceosome"/>
    <property type="evidence" value="ECO:0007669"/>
    <property type="project" value="TreeGrafter"/>
</dbReference>
<evidence type="ECO:0000256" key="6">
    <source>
        <dbReference type="ARBA" id="ARBA00023187"/>
    </source>
</evidence>
<evidence type="ECO:0000256" key="3">
    <source>
        <dbReference type="ARBA" id="ARBA00022664"/>
    </source>
</evidence>
<dbReference type="InterPro" id="IPR010920">
    <property type="entry name" value="LSM_dom_sf"/>
</dbReference>
<evidence type="ECO:0000256" key="5">
    <source>
        <dbReference type="ARBA" id="ARBA00022884"/>
    </source>
</evidence>
<evidence type="ECO:0000256" key="10">
    <source>
        <dbReference type="PIRNR" id="PIRNR016394"/>
    </source>
</evidence>
<dbReference type="AlphaFoldDB" id="A0A0K0F3R2"/>
<evidence type="ECO:0000256" key="7">
    <source>
        <dbReference type="ARBA" id="ARBA00023242"/>
    </source>
</evidence>
<protein>
    <recommendedName>
        <fullName evidence="9 10">U6 snRNA-associated Sm-like protein LSm2</fullName>
    </recommendedName>
</protein>
<dbReference type="WBParaSite" id="SVE_0344600.1">
    <property type="protein sequence ID" value="SVE_0344600.1"/>
    <property type="gene ID" value="SVE_0344600"/>
</dbReference>
<name>A0A0K0F3R2_STRVS</name>
<feature type="domain" description="Sm" evidence="11">
    <location>
        <begin position="2"/>
        <end position="76"/>
    </location>
</feature>
<evidence type="ECO:0000256" key="9">
    <source>
        <dbReference type="ARBA" id="ARBA00067755"/>
    </source>
</evidence>
<accession>A0A0K0F3R2</accession>
<dbReference type="SUPFAM" id="SSF50182">
    <property type="entry name" value="Sm-like ribonucleoproteins"/>
    <property type="match status" value="1"/>
</dbReference>
<dbReference type="GO" id="GO:0003723">
    <property type="term" value="F:RNA binding"/>
    <property type="evidence" value="ECO:0007669"/>
    <property type="project" value="UniProtKB-UniRule"/>
</dbReference>
<comment type="subcellular location">
    <subcellularLocation>
        <location evidence="1">Nucleus</location>
    </subcellularLocation>
</comment>
<dbReference type="GO" id="GO:1990726">
    <property type="term" value="C:Lsm1-7-Pat1 complex"/>
    <property type="evidence" value="ECO:0007669"/>
    <property type="project" value="TreeGrafter"/>
</dbReference>
<evidence type="ECO:0000313" key="12">
    <source>
        <dbReference type="Proteomes" id="UP000035680"/>
    </source>
</evidence>
<evidence type="ECO:0000256" key="4">
    <source>
        <dbReference type="ARBA" id="ARBA00022728"/>
    </source>
</evidence>
<dbReference type="PANTHER" id="PTHR13829:SF2">
    <property type="entry name" value="U6 SNRNA-ASSOCIATED SM-LIKE PROTEIN LSM2"/>
    <property type="match status" value="1"/>
</dbReference>
<dbReference type="GO" id="GO:0000932">
    <property type="term" value="C:P-body"/>
    <property type="evidence" value="ECO:0007669"/>
    <property type="project" value="TreeGrafter"/>
</dbReference>
<sequence length="96" mass="11042">MLFYSFFKSLVGREIVVELKNDISMSGVLQSVDQYLNVKLDQVQVLDPERFPHLITAKNCFIRGSTVRYIQLNPKNVDTELLHNATRKEMTAPISK</sequence>
<keyword evidence="4 10" id="KW-0747">Spliceosome</keyword>
<comment type="similarity">
    <text evidence="2 10">Belongs to the snRNP Sm proteins family.</text>
</comment>
<keyword evidence="5 10" id="KW-0694">RNA-binding</keyword>
<dbReference type="InterPro" id="IPR047575">
    <property type="entry name" value="Sm"/>
</dbReference>
<dbReference type="GO" id="GO:0071013">
    <property type="term" value="C:catalytic step 2 spliceosome"/>
    <property type="evidence" value="ECO:0007669"/>
    <property type="project" value="TreeGrafter"/>
</dbReference>
<keyword evidence="6 10" id="KW-0508">mRNA splicing</keyword>
<proteinExistence type="inferred from homology"/>
<dbReference type="PANTHER" id="PTHR13829">
    <property type="entry name" value="SNRNP CORE PROTEIN FAMILY MEMBER"/>
    <property type="match status" value="1"/>
</dbReference>
<reference evidence="12" key="1">
    <citation type="submission" date="2014-07" db="EMBL/GenBank/DDBJ databases">
        <authorList>
            <person name="Martin A.A"/>
            <person name="De Silva N."/>
        </authorList>
    </citation>
    <scope>NUCLEOTIDE SEQUENCE</scope>
</reference>
<dbReference type="InterPro" id="IPR001163">
    <property type="entry name" value="Sm_dom_euk/arc"/>
</dbReference>
<dbReference type="CDD" id="cd01725">
    <property type="entry name" value="LSm2"/>
    <property type="match status" value="1"/>
</dbReference>
<keyword evidence="3 10" id="KW-0507">mRNA processing</keyword>
<dbReference type="GO" id="GO:0046540">
    <property type="term" value="C:U4/U6 x U5 tri-snRNP complex"/>
    <property type="evidence" value="ECO:0007669"/>
    <property type="project" value="TreeGrafter"/>
</dbReference>
<comment type="function">
    <text evidence="10">Binds specifically to the 3'-terminal U-tract of U6 snRNA.</text>
</comment>
<evidence type="ECO:0000256" key="8">
    <source>
        <dbReference type="ARBA" id="ARBA00023274"/>
    </source>
</evidence>
<dbReference type="PIRSF" id="PIRSF016394">
    <property type="entry name" value="U6_snRNA_Lsm2"/>
    <property type="match status" value="1"/>
</dbReference>
<dbReference type="FunFam" id="2.30.30.100:FF:000009">
    <property type="entry name" value="U6 snRNA-associated Sm-like protein LSm2"/>
    <property type="match status" value="1"/>
</dbReference>
<dbReference type="SMART" id="SM00651">
    <property type="entry name" value="Sm"/>
    <property type="match status" value="1"/>
</dbReference>
<dbReference type="InterPro" id="IPR016654">
    <property type="entry name" value="U6_snRNA_Lsm2"/>
</dbReference>
<keyword evidence="12" id="KW-1185">Reference proteome</keyword>
<evidence type="ECO:0000313" key="13">
    <source>
        <dbReference type="WBParaSite" id="SVE_0344600.1"/>
    </source>
</evidence>
<dbReference type="Gene3D" id="2.30.30.100">
    <property type="match status" value="1"/>
</dbReference>
<dbReference type="Proteomes" id="UP000035680">
    <property type="component" value="Unassembled WGS sequence"/>
</dbReference>
<organism evidence="12 13">
    <name type="scientific">Strongyloides venezuelensis</name>
    <name type="common">Threadworm</name>
    <dbReference type="NCBI Taxonomy" id="75913"/>
    <lineage>
        <taxon>Eukaryota</taxon>
        <taxon>Metazoa</taxon>
        <taxon>Ecdysozoa</taxon>
        <taxon>Nematoda</taxon>
        <taxon>Chromadorea</taxon>
        <taxon>Rhabditida</taxon>
        <taxon>Tylenchina</taxon>
        <taxon>Panagrolaimomorpha</taxon>
        <taxon>Strongyloidoidea</taxon>
        <taxon>Strongyloididae</taxon>
        <taxon>Strongyloides</taxon>
    </lineage>
</organism>
<dbReference type="GO" id="GO:0000398">
    <property type="term" value="P:mRNA splicing, via spliceosome"/>
    <property type="evidence" value="ECO:0007669"/>
    <property type="project" value="UniProtKB-UniRule"/>
</dbReference>
<evidence type="ECO:0000259" key="11">
    <source>
        <dbReference type="PROSITE" id="PS52002"/>
    </source>
</evidence>
<evidence type="ECO:0000256" key="2">
    <source>
        <dbReference type="ARBA" id="ARBA00006850"/>
    </source>
</evidence>
<dbReference type="STRING" id="75913.A0A0K0F3R2"/>
<dbReference type="GO" id="GO:0005688">
    <property type="term" value="C:U6 snRNP"/>
    <property type="evidence" value="ECO:0007669"/>
    <property type="project" value="TreeGrafter"/>
</dbReference>
<reference evidence="13" key="2">
    <citation type="submission" date="2015-08" db="UniProtKB">
        <authorList>
            <consortium name="WormBaseParasite"/>
        </authorList>
    </citation>
    <scope>IDENTIFICATION</scope>
</reference>
<keyword evidence="8 10" id="KW-0687">Ribonucleoprotein</keyword>
<evidence type="ECO:0000256" key="1">
    <source>
        <dbReference type="ARBA" id="ARBA00004123"/>
    </source>
</evidence>
<dbReference type="PROSITE" id="PS52002">
    <property type="entry name" value="SM"/>
    <property type="match status" value="1"/>
</dbReference>